<evidence type="ECO:0000313" key="2">
    <source>
        <dbReference type="Proteomes" id="UP001303211"/>
    </source>
</evidence>
<accession>A0ABZ0IYY6</accession>
<dbReference type="EMBL" id="CP136921">
    <property type="protein sequence ID" value="WOO31212.1"/>
    <property type="molecule type" value="Genomic_DNA"/>
</dbReference>
<evidence type="ECO:0000313" key="1">
    <source>
        <dbReference type="EMBL" id="WOO31212.1"/>
    </source>
</evidence>
<organism evidence="1 2">
    <name type="scientific">Diaphorobacter limosus</name>
    <dbReference type="NCBI Taxonomy" id="3036128"/>
    <lineage>
        <taxon>Bacteria</taxon>
        <taxon>Pseudomonadati</taxon>
        <taxon>Pseudomonadota</taxon>
        <taxon>Betaproteobacteria</taxon>
        <taxon>Burkholderiales</taxon>
        <taxon>Comamonadaceae</taxon>
        <taxon>Diaphorobacter</taxon>
    </lineage>
</organism>
<sequence>MSTALKSPESARIDIFTQAVESLARKLGVAASETPMPISKFKSDYSGLLRDARAGQLQQISRGGERYLVLSEAQVIAMERSSSQQRSLADTLASVQAPSGALDAGAALLPGERHDPFTLPRA</sequence>
<proteinExistence type="predicted"/>
<dbReference type="Proteomes" id="UP001303211">
    <property type="component" value="Chromosome"/>
</dbReference>
<keyword evidence="2" id="KW-1185">Reference proteome</keyword>
<protein>
    <recommendedName>
        <fullName evidence="3">Prevent-host-death protein</fullName>
    </recommendedName>
</protein>
<evidence type="ECO:0008006" key="3">
    <source>
        <dbReference type="Google" id="ProtNLM"/>
    </source>
</evidence>
<name>A0ABZ0IYY6_9BURK</name>
<dbReference type="RefSeq" id="WP_317700687.1">
    <property type="nucleotide sequence ID" value="NZ_CP136921.1"/>
</dbReference>
<gene>
    <name evidence="1" type="ORF">P4826_12430</name>
</gene>
<reference evidence="1 2" key="1">
    <citation type="submission" date="2023-03" db="EMBL/GenBank/DDBJ databases">
        <title>Diaphorobacter basophil sp. nov., isolated from a sewage-treatment plant.</title>
        <authorList>
            <person name="Yang K."/>
        </authorList>
    </citation>
    <scope>NUCLEOTIDE SEQUENCE [LARGE SCALE GENOMIC DNA]</scope>
    <source>
        <strain evidence="1 2">Y-1</strain>
    </source>
</reference>